<dbReference type="PANTHER" id="PTHR37542">
    <property type="entry name" value="HELO DOMAIN-CONTAINING PROTEIN-RELATED"/>
    <property type="match status" value="1"/>
</dbReference>
<feature type="chain" id="PRO_5047367166" description="Protein kinase domain-containing protein" evidence="1">
    <location>
        <begin position="19"/>
        <end position="573"/>
    </location>
</feature>
<dbReference type="Gene3D" id="1.20.120.1020">
    <property type="entry name" value="Prion-inhibition and propagation, HeLo domain"/>
    <property type="match status" value="1"/>
</dbReference>
<dbReference type="InterPro" id="IPR011009">
    <property type="entry name" value="Kinase-like_dom_sf"/>
</dbReference>
<dbReference type="EMBL" id="JBBXMP010000052">
    <property type="protein sequence ID" value="KAL0065076.1"/>
    <property type="molecule type" value="Genomic_DNA"/>
</dbReference>
<keyword evidence="4" id="KW-1185">Reference proteome</keyword>
<feature type="domain" description="Protein kinase" evidence="2">
    <location>
        <begin position="242"/>
        <end position="573"/>
    </location>
</feature>
<feature type="signal peptide" evidence="1">
    <location>
        <begin position="1"/>
        <end position="18"/>
    </location>
</feature>
<keyword evidence="1" id="KW-0732">Signal</keyword>
<dbReference type="Proteomes" id="UP001437256">
    <property type="component" value="Unassembled WGS sequence"/>
</dbReference>
<evidence type="ECO:0000313" key="3">
    <source>
        <dbReference type="EMBL" id="KAL0065076.1"/>
    </source>
</evidence>
<sequence>MADWMGLAISLFGIAIEAYEVFQQAIEFPESYSAVVLKLDVELTRLQLWGKHSGVSQGSLALDLLPFESLIDRILRKLTNLLQDTAQLKERYGLKPVDEIASETGPRSKPLIQLRSVLRSVAGKHKVNTSTTQPGALERVRWAISSQEQFNKLVEEIRSYTNSLNELLLASQRATLQHDWERVGIRIVGAVDDPSGLSLVRQMARENSSCQNLSTMASRKAIVENHANQIGPAIGHSPTQLLQKQDFELPGTYPSLSRCIALYNPKSPSPIPSKKTYVLVEKKTFNSHIQSEDKIALLSRLHRLMTLLNTTSDNEKGMLTPCLGYWGEDDCWCLVYRCPFAPSSTIPLQVVGSLTSAQPLSLLHLLQSGSFRPALEQRLALANNMAAVLSRLYGGRWLHRSVRSDNIVFPQSPSPAFDISQPVIVGFEYSRQYTEPASIDFVAQDFGQAVYRHPDYQGEAANRTGYRLSYDIYSFGLLLAEIAWWVPLEKVYQDVMKKKPGGGNPSEYRTPQAKSFMEEITRKVGKEMAFRVGSVYQKVIDWCLKQGMTFADDKDLAVDFYSNVVVPLETISR</sequence>
<protein>
    <recommendedName>
        <fullName evidence="2">Protein kinase domain-containing protein</fullName>
    </recommendedName>
</protein>
<comment type="caution">
    <text evidence="3">The sequence shown here is derived from an EMBL/GenBank/DDBJ whole genome shotgun (WGS) entry which is preliminary data.</text>
</comment>
<gene>
    <name evidence="3" type="ORF">AAF712_007912</name>
</gene>
<reference evidence="3 4" key="1">
    <citation type="submission" date="2024-05" db="EMBL/GenBank/DDBJ databases">
        <title>A draft genome resource for the thread blight pathogen Marasmius tenuissimus strain MS-2.</title>
        <authorList>
            <person name="Yulfo-Soto G.E."/>
            <person name="Baruah I.K."/>
            <person name="Amoako-Attah I."/>
            <person name="Bukari Y."/>
            <person name="Meinhardt L.W."/>
            <person name="Bailey B.A."/>
            <person name="Cohen S.P."/>
        </authorList>
    </citation>
    <scope>NUCLEOTIDE SEQUENCE [LARGE SCALE GENOMIC DNA]</scope>
    <source>
        <strain evidence="3 4">MS-2</strain>
    </source>
</reference>
<dbReference type="PROSITE" id="PS50011">
    <property type="entry name" value="PROTEIN_KINASE_DOM"/>
    <property type="match status" value="1"/>
</dbReference>
<dbReference type="InterPro" id="IPR000719">
    <property type="entry name" value="Prot_kinase_dom"/>
</dbReference>
<organism evidence="3 4">
    <name type="scientific">Marasmius tenuissimus</name>
    <dbReference type="NCBI Taxonomy" id="585030"/>
    <lineage>
        <taxon>Eukaryota</taxon>
        <taxon>Fungi</taxon>
        <taxon>Dikarya</taxon>
        <taxon>Basidiomycota</taxon>
        <taxon>Agaricomycotina</taxon>
        <taxon>Agaricomycetes</taxon>
        <taxon>Agaricomycetidae</taxon>
        <taxon>Agaricales</taxon>
        <taxon>Marasmiineae</taxon>
        <taxon>Marasmiaceae</taxon>
        <taxon>Marasmius</taxon>
    </lineage>
</organism>
<dbReference type="PANTHER" id="PTHR37542:SF3">
    <property type="entry name" value="PRION-INHIBITION AND PROPAGATION HELO DOMAIN-CONTAINING PROTEIN"/>
    <property type="match status" value="1"/>
</dbReference>
<evidence type="ECO:0000259" key="2">
    <source>
        <dbReference type="PROSITE" id="PS50011"/>
    </source>
</evidence>
<proteinExistence type="predicted"/>
<dbReference type="InterPro" id="IPR038305">
    <property type="entry name" value="HeLo_sf"/>
</dbReference>
<accession>A0ABR2ZTQ6</accession>
<dbReference type="Pfam" id="PF14479">
    <property type="entry name" value="HeLo"/>
    <property type="match status" value="1"/>
</dbReference>
<dbReference type="Gene3D" id="1.10.510.10">
    <property type="entry name" value="Transferase(Phosphotransferase) domain 1"/>
    <property type="match status" value="1"/>
</dbReference>
<name>A0ABR2ZTQ6_9AGAR</name>
<dbReference type="SUPFAM" id="SSF56112">
    <property type="entry name" value="Protein kinase-like (PK-like)"/>
    <property type="match status" value="1"/>
</dbReference>
<evidence type="ECO:0000313" key="4">
    <source>
        <dbReference type="Proteomes" id="UP001437256"/>
    </source>
</evidence>
<evidence type="ECO:0000256" key="1">
    <source>
        <dbReference type="SAM" id="SignalP"/>
    </source>
</evidence>
<dbReference type="InterPro" id="IPR029498">
    <property type="entry name" value="HeLo_dom"/>
</dbReference>